<evidence type="ECO:0000256" key="1">
    <source>
        <dbReference type="ARBA" id="ARBA00008467"/>
    </source>
</evidence>
<dbReference type="SMART" id="SM00825">
    <property type="entry name" value="PKS_KS"/>
    <property type="match status" value="1"/>
</dbReference>
<evidence type="ECO:0000313" key="6">
    <source>
        <dbReference type="EMBL" id="AUX41447.1"/>
    </source>
</evidence>
<dbReference type="InterPro" id="IPR014030">
    <property type="entry name" value="Ketoacyl_synth_N"/>
</dbReference>
<dbReference type="PROSITE" id="PS00606">
    <property type="entry name" value="KS3_1"/>
    <property type="match status" value="1"/>
</dbReference>
<gene>
    <name evidence="6" type="primary">fabH</name>
    <name evidence="6" type="ORF">SOCE26_028590</name>
</gene>
<keyword evidence="2 3" id="KW-0808">Transferase</keyword>
<dbReference type="PANTHER" id="PTHR11712">
    <property type="entry name" value="POLYKETIDE SYNTHASE-RELATED"/>
    <property type="match status" value="1"/>
</dbReference>
<dbReference type="InterPro" id="IPR016039">
    <property type="entry name" value="Thiolase-like"/>
</dbReference>
<accession>A0A2L0EQ68</accession>
<dbReference type="GO" id="GO:0004315">
    <property type="term" value="F:3-oxoacyl-[acyl-carrier-protein] synthase activity"/>
    <property type="evidence" value="ECO:0007669"/>
    <property type="project" value="InterPro"/>
</dbReference>
<dbReference type="Pfam" id="PF00109">
    <property type="entry name" value="ketoacyl-synt"/>
    <property type="match status" value="2"/>
</dbReference>
<feature type="domain" description="Ketosynthase family 3 (KS3)" evidence="5">
    <location>
        <begin position="2"/>
        <end position="443"/>
    </location>
</feature>
<organism evidence="6 7">
    <name type="scientific">Sorangium cellulosum</name>
    <name type="common">Polyangium cellulosum</name>
    <dbReference type="NCBI Taxonomy" id="56"/>
    <lineage>
        <taxon>Bacteria</taxon>
        <taxon>Pseudomonadati</taxon>
        <taxon>Myxococcota</taxon>
        <taxon>Polyangia</taxon>
        <taxon>Polyangiales</taxon>
        <taxon>Polyangiaceae</taxon>
        <taxon>Sorangium</taxon>
    </lineage>
</organism>
<dbReference type="SUPFAM" id="SSF53901">
    <property type="entry name" value="Thiolase-like"/>
    <property type="match status" value="2"/>
</dbReference>
<reference evidence="6 7" key="1">
    <citation type="submission" date="2015-09" db="EMBL/GenBank/DDBJ databases">
        <title>Sorangium comparison.</title>
        <authorList>
            <person name="Zaburannyi N."/>
            <person name="Bunk B."/>
            <person name="Overmann J."/>
            <person name="Mueller R."/>
        </authorList>
    </citation>
    <scope>NUCLEOTIDE SEQUENCE [LARGE SCALE GENOMIC DNA]</scope>
    <source>
        <strain evidence="6 7">So ce26</strain>
    </source>
</reference>
<protein>
    <submittedName>
        <fullName evidence="6">3-oxoacyl-ACP synthase</fullName>
    </submittedName>
</protein>
<dbReference type="InterPro" id="IPR018201">
    <property type="entry name" value="Ketoacyl_synth_AS"/>
</dbReference>
<name>A0A2L0EQ68_SORCE</name>
<evidence type="ECO:0000259" key="5">
    <source>
        <dbReference type="PROSITE" id="PS52004"/>
    </source>
</evidence>
<sequence>MRRRVVVTGIGVVSPLGNDAATTWKNLLAGRSGVDYIRDFPVEKLRSDIAASVKGFEPGKYLSPKEADIYGRVTQLSLAAAVEALREAGITPVQRAPAEHEEAGEGARTAAPAVAAPAHAGEGGSGGLDRTRVGCLMSTGMGSVDIFEEQVARSAARGPRAVSPYFIPGVMPNGAAALIAMRYGLMGPSYNLASACATGTHSIATSALMIEAGEADVMVAGGAEAATRLNTVAGFGNAKALARAVDGDPTRASRPFDRRRQGFVMGEGAGALVLEEEQHARARGATPLAYVAGFGMTTDAEHLTRPHGEGLGLALSLSRALARAGVAPDAVGYINPHATSTPQGDAAEILALRRVFGERLARIPLSATKSMIGHLLGGAGAVETIAVVCSLRDQLLHPSINVDELDPEFSLDVVRERRAVDVRYAVKCSAGFGGHNCTLVLERA</sequence>
<dbReference type="Pfam" id="PF02801">
    <property type="entry name" value="Ketoacyl-synt_C"/>
    <property type="match status" value="1"/>
</dbReference>
<dbReference type="PROSITE" id="PS52004">
    <property type="entry name" value="KS3_2"/>
    <property type="match status" value="1"/>
</dbReference>
<dbReference type="GO" id="GO:0006633">
    <property type="term" value="P:fatty acid biosynthetic process"/>
    <property type="evidence" value="ECO:0007669"/>
    <property type="project" value="InterPro"/>
</dbReference>
<comment type="similarity">
    <text evidence="1 3">Belongs to the thiolase-like superfamily. Beta-ketoacyl-ACP synthases family.</text>
</comment>
<dbReference type="CDD" id="cd00834">
    <property type="entry name" value="KAS_I_II"/>
    <property type="match status" value="1"/>
</dbReference>
<evidence type="ECO:0000256" key="4">
    <source>
        <dbReference type="SAM" id="MobiDB-lite"/>
    </source>
</evidence>
<evidence type="ECO:0000313" key="7">
    <source>
        <dbReference type="Proteomes" id="UP000238348"/>
    </source>
</evidence>
<dbReference type="OrthoDB" id="9816204at2"/>
<proteinExistence type="inferred from homology"/>
<evidence type="ECO:0000256" key="3">
    <source>
        <dbReference type="RuleBase" id="RU003694"/>
    </source>
</evidence>
<dbReference type="InterPro" id="IPR014031">
    <property type="entry name" value="Ketoacyl_synth_C"/>
</dbReference>
<dbReference type="Proteomes" id="UP000238348">
    <property type="component" value="Chromosome"/>
</dbReference>
<dbReference type="PANTHER" id="PTHR11712:SF336">
    <property type="entry name" value="3-OXOACYL-[ACYL-CARRIER-PROTEIN] SYNTHASE, MITOCHONDRIAL"/>
    <property type="match status" value="1"/>
</dbReference>
<dbReference type="InterPro" id="IPR020841">
    <property type="entry name" value="PKS_Beta-ketoAc_synthase_dom"/>
</dbReference>
<dbReference type="EMBL" id="CP012673">
    <property type="protein sequence ID" value="AUX41447.1"/>
    <property type="molecule type" value="Genomic_DNA"/>
</dbReference>
<dbReference type="GO" id="GO:0005829">
    <property type="term" value="C:cytosol"/>
    <property type="evidence" value="ECO:0007669"/>
    <property type="project" value="TreeGrafter"/>
</dbReference>
<dbReference type="AlphaFoldDB" id="A0A2L0EQ68"/>
<dbReference type="InterPro" id="IPR000794">
    <property type="entry name" value="Beta-ketoacyl_synthase"/>
</dbReference>
<evidence type="ECO:0000256" key="2">
    <source>
        <dbReference type="ARBA" id="ARBA00022679"/>
    </source>
</evidence>
<dbReference type="RefSeq" id="WP_104979713.1">
    <property type="nucleotide sequence ID" value="NZ_CP012673.1"/>
</dbReference>
<feature type="compositionally biased region" description="Low complexity" evidence="4">
    <location>
        <begin position="106"/>
        <end position="120"/>
    </location>
</feature>
<dbReference type="Gene3D" id="3.40.47.10">
    <property type="match status" value="1"/>
</dbReference>
<feature type="region of interest" description="Disordered" evidence="4">
    <location>
        <begin position="94"/>
        <end position="126"/>
    </location>
</feature>